<protein>
    <submittedName>
        <fullName evidence="2">Cyclic nucleotide-binding domain-containing protein</fullName>
    </submittedName>
</protein>
<reference evidence="2 3" key="1">
    <citation type="submission" date="2016-10" db="EMBL/GenBank/DDBJ databases">
        <authorList>
            <person name="Varghese N."/>
            <person name="Submissions S."/>
        </authorList>
    </citation>
    <scope>NUCLEOTIDE SEQUENCE [LARGE SCALE GENOMIC DNA]</scope>
    <source>
        <strain evidence="3">YIM D21,KCTC 23444,ACCC 10710</strain>
    </source>
</reference>
<dbReference type="InterPro" id="IPR050397">
    <property type="entry name" value="Env_Response_Regulators"/>
</dbReference>
<dbReference type="Pfam" id="PF00027">
    <property type="entry name" value="cNMP_binding"/>
    <property type="match status" value="1"/>
</dbReference>
<dbReference type="InterPro" id="IPR014710">
    <property type="entry name" value="RmlC-like_jellyroll"/>
</dbReference>
<name>A0A1I1Y0X1_9RHOB</name>
<dbReference type="RefSeq" id="WP_149756008.1">
    <property type="nucleotide sequence ID" value="NZ_FOMS01000006.1"/>
</dbReference>
<dbReference type="CDD" id="cd00038">
    <property type="entry name" value="CAP_ED"/>
    <property type="match status" value="1"/>
</dbReference>
<dbReference type="SUPFAM" id="SSF51206">
    <property type="entry name" value="cAMP-binding domain-like"/>
    <property type="match status" value="1"/>
</dbReference>
<proteinExistence type="predicted"/>
<dbReference type="PANTHER" id="PTHR24567">
    <property type="entry name" value="CRP FAMILY TRANSCRIPTIONAL REGULATORY PROTEIN"/>
    <property type="match status" value="1"/>
</dbReference>
<dbReference type="OrthoDB" id="3525895at2"/>
<dbReference type="SMART" id="SM00100">
    <property type="entry name" value="cNMP"/>
    <property type="match status" value="1"/>
</dbReference>
<gene>
    <name evidence="2" type="ORF">SAMN04515678_106183</name>
</gene>
<feature type="domain" description="Cyclic nucleotide-binding" evidence="1">
    <location>
        <begin position="52"/>
        <end position="150"/>
    </location>
</feature>
<dbReference type="Proteomes" id="UP000325289">
    <property type="component" value="Unassembled WGS sequence"/>
</dbReference>
<dbReference type="InterPro" id="IPR018490">
    <property type="entry name" value="cNMP-bd_dom_sf"/>
</dbReference>
<sequence length="177" mass="19231">MTDTTQGEPASSEAVARRCFLIQQAPIGSYIGAEGARILAEHASSEVCLKVNEYLLRKGEPNTSFFLIASGKLARVRENGRGDGKPQIVHVLQEGDLVGELSFIDGTPPTLSVMALGESTLVQFDSEDFQPLISEHPQLMFDFMRAVVKRVHHTLTDIATQQTALADYISSGGKGRQ</sequence>
<evidence type="ECO:0000313" key="3">
    <source>
        <dbReference type="Proteomes" id="UP000325289"/>
    </source>
</evidence>
<keyword evidence="3" id="KW-1185">Reference proteome</keyword>
<dbReference type="GO" id="GO:0005829">
    <property type="term" value="C:cytosol"/>
    <property type="evidence" value="ECO:0007669"/>
    <property type="project" value="TreeGrafter"/>
</dbReference>
<dbReference type="PROSITE" id="PS50042">
    <property type="entry name" value="CNMP_BINDING_3"/>
    <property type="match status" value="1"/>
</dbReference>
<dbReference type="PANTHER" id="PTHR24567:SF74">
    <property type="entry name" value="HTH-TYPE TRANSCRIPTIONAL REGULATOR ARCR"/>
    <property type="match status" value="1"/>
</dbReference>
<dbReference type="Gene3D" id="2.60.120.10">
    <property type="entry name" value="Jelly Rolls"/>
    <property type="match status" value="1"/>
</dbReference>
<dbReference type="InterPro" id="IPR000595">
    <property type="entry name" value="cNMP-bd_dom"/>
</dbReference>
<accession>A0A1I1Y0X1</accession>
<dbReference type="GO" id="GO:0003700">
    <property type="term" value="F:DNA-binding transcription factor activity"/>
    <property type="evidence" value="ECO:0007669"/>
    <property type="project" value="TreeGrafter"/>
</dbReference>
<organism evidence="2 3">
    <name type="scientific">Roseivivax sediminis</name>
    <dbReference type="NCBI Taxonomy" id="936889"/>
    <lineage>
        <taxon>Bacteria</taxon>
        <taxon>Pseudomonadati</taxon>
        <taxon>Pseudomonadota</taxon>
        <taxon>Alphaproteobacteria</taxon>
        <taxon>Rhodobacterales</taxon>
        <taxon>Roseobacteraceae</taxon>
        <taxon>Roseivivax</taxon>
    </lineage>
</organism>
<evidence type="ECO:0000313" key="2">
    <source>
        <dbReference type="EMBL" id="SFE11713.1"/>
    </source>
</evidence>
<evidence type="ECO:0000259" key="1">
    <source>
        <dbReference type="PROSITE" id="PS50042"/>
    </source>
</evidence>
<dbReference type="EMBL" id="FOMS01000006">
    <property type="protein sequence ID" value="SFE11713.1"/>
    <property type="molecule type" value="Genomic_DNA"/>
</dbReference>
<dbReference type="AlphaFoldDB" id="A0A1I1Y0X1"/>